<organism evidence="1 2">
    <name type="scientific">Paenirhodobacter populi</name>
    <dbReference type="NCBI Taxonomy" id="2306993"/>
    <lineage>
        <taxon>Bacteria</taxon>
        <taxon>Pseudomonadati</taxon>
        <taxon>Pseudomonadota</taxon>
        <taxon>Alphaproteobacteria</taxon>
        <taxon>Rhodobacterales</taxon>
        <taxon>Rhodobacter group</taxon>
        <taxon>Paenirhodobacter</taxon>
    </lineage>
</organism>
<dbReference type="RefSeq" id="WP_128270353.1">
    <property type="nucleotide sequence ID" value="NZ_SAUW01000017.1"/>
</dbReference>
<protein>
    <submittedName>
        <fullName evidence="1">Uncharacterized protein</fullName>
    </submittedName>
</protein>
<sequence length="68" mass="7023">MSTLREHIQNQQNMACNLVGVLEALAILDNEGMGKGGAVTSLISVALVMASDINEGLDTVNLPKGGAQ</sequence>
<proteinExistence type="predicted"/>
<reference evidence="1 2" key="1">
    <citation type="submission" date="2019-01" db="EMBL/GenBank/DDBJ databases">
        <title>Sinorhodobacter populi sp. nov. isolated from the symptomatic bark tissue of Populus euramericana canker.</title>
        <authorList>
            <person name="Xu G."/>
        </authorList>
    </citation>
    <scope>NUCLEOTIDE SEQUENCE [LARGE SCALE GENOMIC DNA]</scope>
    <source>
        <strain evidence="1 2">2D-5</strain>
    </source>
</reference>
<evidence type="ECO:0000313" key="1">
    <source>
        <dbReference type="EMBL" id="RWR08493.1"/>
    </source>
</evidence>
<name>A0A443IQC2_9RHOB</name>
<dbReference type="EMBL" id="SAUW01000017">
    <property type="protein sequence ID" value="RWR08493.1"/>
    <property type="molecule type" value="Genomic_DNA"/>
</dbReference>
<reference evidence="1 2" key="2">
    <citation type="submission" date="2019-01" db="EMBL/GenBank/DDBJ databases">
        <authorList>
            <person name="Li Y."/>
        </authorList>
    </citation>
    <scope>NUCLEOTIDE SEQUENCE [LARGE SCALE GENOMIC DNA]</scope>
    <source>
        <strain evidence="1 2">2D-5</strain>
    </source>
</reference>
<dbReference type="AlphaFoldDB" id="A0A443IQC2"/>
<keyword evidence="2" id="KW-1185">Reference proteome</keyword>
<accession>A0A443IQC2</accession>
<dbReference type="Proteomes" id="UP000285710">
    <property type="component" value="Unassembled WGS sequence"/>
</dbReference>
<comment type="caution">
    <text evidence="1">The sequence shown here is derived from an EMBL/GenBank/DDBJ whole genome shotgun (WGS) entry which is preliminary data.</text>
</comment>
<gene>
    <name evidence="1" type="ORF">D2T33_15470</name>
</gene>
<evidence type="ECO:0000313" key="2">
    <source>
        <dbReference type="Proteomes" id="UP000285710"/>
    </source>
</evidence>